<dbReference type="EnsemblProtists" id="EKX53108">
    <property type="protein sequence ID" value="EKX53108"/>
    <property type="gene ID" value="GUITHDRAFT_64726"/>
</dbReference>
<evidence type="ECO:0000256" key="6">
    <source>
        <dbReference type="SAM" id="MobiDB-lite"/>
    </source>
</evidence>
<dbReference type="OrthoDB" id="2423195at2759"/>
<dbReference type="AlphaFoldDB" id="L1JYD2"/>
<keyword evidence="10" id="KW-1185">Reference proteome</keyword>
<feature type="compositionally biased region" description="Gly residues" evidence="6">
    <location>
        <begin position="10"/>
        <end position="21"/>
    </location>
</feature>
<keyword evidence="3" id="KW-0677">Repeat</keyword>
<evidence type="ECO:0000313" key="10">
    <source>
        <dbReference type="Proteomes" id="UP000011087"/>
    </source>
</evidence>
<keyword evidence="4" id="KW-0863">Zinc-finger</keyword>
<dbReference type="InterPro" id="IPR045055">
    <property type="entry name" value="DNA2/NAM7-like"/>
</dbReference>
<protein>
    <recommendedName>
        <fullName evidence="7">NF-X1-type domain-containing protein</fullName>
    </recommendedName>
</protein>
<feature type="region of interest" description="Disordered" evidence="6">
    <location>
        <begin position="1"/>
        <end position="21"/>
    </location>
</feature>
<feature type="domain" description="NF-X1-type" evidence="7">
    <location>
        <begin position="214"/>
        <end position="237"/>
    </location>
</feature>
<dbReference type="KEGG" id="gtt:GUITHDRAFT_64726"/>
<gene>
    <name evidence="8" type="ORF">GUITHDRAFT_64726</name>
</gene>
<dbReference type="HOGENOM" id="CLU_724807_0_0_1"/>
<dbReference type="GO" id="GO:0031048">
    <property type="term" value="P:regulatory ncRNA-mediated heterochromatin formation"/>
    <property type="evidence" value="ECO:0007669"/>
    <property type="project" value="TreeGrafter"/>
</dbReference>
<evidence type="ECO:0000256" key="3">
    <source>
        <dbReference type="ARBA" id="ARBA00022737"/>
    </source>
</evidence>
<accession>L1JYD2</accession>
<reference evidence="8 10" key="1">
    <citation type="journal article" date="2012" name="Nature">
        <title>Algal genomes reveal evolutionary mosaicism and the fate of nucleomorphs.</title>
        <authorList>
            <consortium name="DOE Joint Genome Institute"/>
            <person name="Curtis B.A."/>
            <person name="Tanifuji G."/>
            <person name="Burki F."/>
            <person name="Gruber A."/>
            <person name="Irimia M."/>
            <person name="Maruyama S."/>
            <person name="Arias M.C."/>
            <person name="Ball S.G."/>
            <person name="Gile G.H."/>
            <person name="Hirakawa Y."/>
            <person name="Hopkins J.F."/>
            <person name="Kuo A."/>
            <person name="Rensing S.A."/>
            <person name="Schmutz J."/>
            <person name="Symeonidi A."/>
            <person name="Elias M."/>
            <person name="Eveleigh R.J."/>
            <person name="Herman E.K."/>
            <person name="Klute M.J."/>
            <person name="Nakayama T."/>
            <person name="Obornik M."/>
            <person name="Reyes-Prieto A."/>
            <person name="Armbrust E.V."/>
            <person name="Aves S.J."/>
            <person name="Beiko R.G."/>
            <person name="Coutinho P."/>
            <person name="Dacks J.B."/>
            <person name="Durnford D.G."/>
            <person name="Fast N.M."/>
            <person name="Green B.R."/>
            <person name="Grisdale C.J."/>
            <person name="Hempel F."/>
            <person name="Henrissat B."/>
            <person name="Hoppner M.P."/>
            <person name="Ishida K."/>
            <person name="Kim E."/>
            <person name="Koreny L."/>
            <person name="Kroth P.G."/>
            <person name="Liu Y."/>
            <person name="Malik S.B."/>
            <person name="Maier U.G."/>
            <person name="McRose D."/>
            <person name="Mock T."/>
            <person name="Neilson J.A."/>
            <person name="Onodera N.T."/>
            <person name="Poole A.M."/>
            <person name="Pritham E.J."/>
            <person name="Richards T.A."/>
            <person name="Rocap G."/>
            <person name="Roy S.W."/>
            <person name="Sarai C."/>
            <person name="Schaack S."/>
            <person name="Shirato S."/>
            <person name="Slamovits C.H."/>
            <person name="Spencer D.F."/>
            <person name="Suzuki S."/>
            <person name="Worden A.Z."/>
            <person name="Zauner S."/>
            <person name="Barry K."/>
            <person name="Bell C."/>
            <person name="Bharti A.K."/>
            <person name="Crow J.A."/>
            <person name="Grimwood J."/>
            <person name="Kramer R."/>
            <person name="Lindquist E."/>
            <person name="Lucas S."/>
            <person name="Salamov A."/>
            <person name="McFadden G.I."/>
            <person name="Lane C.E."/>
            <person name="Keeling P.J."/>
            <person name="Gray M.W."/>
            <person name="Grigoriev I.V."/>
            <person name="Archibald J.M."/>
        </authorList>
    </citation>
    <scope>NUCLEOTIDE SEQUENCE</scope>
    <source>
        <strain evidence="8 10">CCMP2712</strain>
    </source>
</reference>
<dbReference type="OMA" id="VQYASQC"/>
<dbReference type="STRING" id="905079.L1JYD2"/>
<reference evidence="10" key="2">
    <citation type="submission" date="2012-11" db="EMBL/GenBank/DDBJ databases">
        <authorList>
            <person name="Kuo A."/>
            <person name="Curtis B.A."/>
            <person name="Tanifuji G."/>
            <person name="Burki F."/>
            <person name="Gruber A."/>
            <person name="Irimia M."/>
            <person name="Maruyama S."/>
            <person name="Arias M.C."/>
            <person name="Ball S.G."/>
            <person name="Gile G.H."/>
            <person name="Hirakawa Y."/>
            <person name="Hopkins J.F."/>
            <person name="Rensing S.A."/>
            <person name="Schmutz J."/>
            <person name="Symeonidi A."/>
            <person name="Elias M."/>
            <person name="Eveleigh R.J."/>
            <person name="Herman E.K."/>
            <person name="Klute M.J."/>
            <person name="Nakayama T."/>
            <person name="Obornik M."/>
            <person name="Reyes-Prieto A."/>
            <person name="Armbrust E.V."/>
            <person name="Aves S.J."/>
            <person name="Beiko R.G."/>
            <person name="Coutinho P."/>
            <person name="Dacks J.B."/>
            <person name="Durnford D.G."/>
            <person name="Fast N.M."/>
            <person name="Green B.R."/>
            <person name="Grisdale C."/>
            <person name="Hempe F."/>
            <person name="Henrissat B."/>
            <person name="Hoppner M.P."/>
            <person name="Ishida K.-I."/>
            <person name="Kim E."/>
            <person name="Koreny L."/>
            <person name="Kroth P.G."/>
            <person name="Liu Y."/>
            <person name="Malik S.-B."/>
            <person name="Maier U.G."/>
            <person name="McRose D."/>
            <person name="Mock T."/>
            <person name="Neilson J.A."/>
            <person name="Onodera N.T."/>
            <person name="Poole A.M."/>
            <person name="Pritham E.J."/>
            <person name="Richards T.A."/>
            <person name="Rocap G."/>
            <person name="Roy S.W."/>
            <person name="Sarai C."/>
            <person name="Schaack S."/>
            <person name="Shirato S."/>
            <person name="Slamovits C.H."/>
            <person name="Spencer D.F."/>
            <person name="Suzuki S."/>
            <person name="Worden A.Z."/>
            <person name="Zauner S."/>
            <person name="Barry K."/>
            <person name="Bell C."/>
            <person name="Bharti A.K."/>
            <person name="Crow J.A."/>
            <person name="Grimwood J."/>
            <person name="Kramer R."/>
            <person name="Lindquist E."/>
            <person name="Lucas S."/>
            <person name="Salamov A."/>
            <person name="McFadden G.I."/>
            <person name="Lane C.E."/>
            <person name="Keeling P.J."/>
            <person name="Gray M.W."/>
            <person name="Grigoriev I.V."/>
            <person name="Archibald J.M."/>
        </authorList>
    </citation>
    <scope>NUCLEOTIDE SEQUENCE</scope>
    <source>
        <strain evidence="10">CCMP2712</strain>
    </source>
</reference>
<dbReference type="GeneID" id="17309506"/>
<feature type="domain" description="NF-X1-type" evidence="7">
    <location>
        <begin position="158"/>
        <end position="177"/>
    </location>
</feature>
<dbReference type="InterPro" id="IPR000967">
    <property type="entry name" value="Znf_NFX1"/>
</dbReference>
<dbReference type="PANTHER" id="PTHR10887">
    <property type="entry name" value="DNA2/NAM7 HELICASE FAMILY"/>
    <property type="match status" value="1"/>
</dbReference>
<dbReference type="SMART" id="SM00438">
    <property type="entry name" value="ZnF_NFX"/>
    <property type="match status" value="4"/>
</dbReference>
<dbReference type="Proteomes" id="UP000011087">
    <property type="component" value="Unassembled WGS sequence"/>
</dbReference>
<dbReference type="EMBL" id="JH992971">
    <property type="protein sequence ID" value="EKX53108.1"/>
    <property type="molecule type" value="Genomic_DNA"/>
</dbReference>
<dbReference type="PaxDb" id="55529-EKX53108"/>
<dbReference type="PANTHER" id="PTHR10887:SF341">
    <property type="entry name" value="NFX1-TYPE ZINC FINGER-CONTAINING PROTEIN 1"/>
    <property type="match status" value="1"/>
</dbReference>
<evidence type="ECO:0000256" key="4">
    <source>
        <dbReference type="ARBA" id="ARBA00022771"/>
    </source>
</evidence>
<dbReference type="RefSeq" id="XP_005840088.1">
    <property type="nucleotide sequence ID" value="XM_005840031.1"/>
</dbReference>
<dbReference type="GO" id="GO:0009507">
    <property type="term" value="C:chloroplast"/>
    <property type="evidence" value="ECO:0007669"/>
    <property type="project" value="UniProtKB-SubCell"/>
</dbReference>
<dbReference type="GO" id="GO:0031380">
    <property type="term" value="C:nuclear RNA-directed RNA polymerase complex"/>
    <property type="evidence" value="ECO:0007669"/>
    <property type="project" value="TreeGrafter"/>
</dbReference>
<dbReference type="eggNOG" id="KOG1807">
    <property type="taxonomic scope" value="Eukaryota"/>
</dbReference>
<evidence type="ECO:0000256" key="1">
    <source>
        <dbReference type="ARBA" id="ARBA00004229"/>
    </source>
</evidence>
<dbReference type="CDD" id="cd18808">
    <property type="entry name" value="SF1_C_Upf1"/>
    <property type="match status" value="1"/>
</dbReference>
<keyword evidence="2" id="KW-0479">Metal-binding</keyword>
<dbReference type="GO" id="GO:0008270">
    <property type="term" value="F:zinc ion binding"/>
    <property type="evidence" value="ECO:0007669"/>
    <property type="project" value="UniProtKB-KW"/>
</dbReference>
<evidence type="ECO:0000256" key="2">
    <source>
        <dbReference type="ARBA" id="ARBA00022723"/>
    </source>
</evidence>
<feature type="domain" description="NF-X1-type" evidence="7">
    <location>
        <begin position="296"/>
        <end position="317"/>
    </location>
</feature>
<evidence type="ECO:0000259" key="7">
    <source>
        <dbReference type="SMART" id="SM00438"/>
    </source>
</evidence>
<keyword evidence="5" id="KW-0862">Zinc</keyword>
<dbReference type="Gene3D" id="3.40.50.300">
    <property type="entry name" value="P-loop containing nucleotide triphosphate hydrolases"/>
    <property type="match status" value="1"/>
</dbReference>
<proteinExistence type="predicted"/>
<organism evidence="8">
    <name type="scientific">Guillardia theta (strain CCMP2712)</name>
    <name type="common">Cryptophyte</name>
    <dbReference type="NCBI Taxonomy" id="905079"/>
    <lineage>
        <taxon>Eukaryota</taxon>
        <taxon>Cryptophyceae</taxon>
        <taxon>Pyrenomonadales</taxon>
        <taxon>Geminigeraceae</taxon>
        <taxon>Guillardia</taxon>
    </lineage>
</organism>
<name>L1JYD2_GUITC</name>
<reference evidence="9" key="3">
    <citation type="submission" date="2015-06" db="UniProtKB">
        <authorList>
            <consortium name="EnsemblProtists"/>
        </authorList>
    </citation>
    <scope>IDENTIFICATION</scope>
</reference>
<feature type="non-terminal residue" evidence="8">
    <location>
        <position position="1"/>
    </location>
</feature>
<feature type="domain" description="NF-X1-type" evidence="7">
    <location>
        <begin position="129"/>
        <end position="153"/>
    </location>
</feature>
<dbReference type="InterPro" id="IPR027417">
    <property type="entry name" value="P-loop_NTPase"/>
</dbReference>
<sequence>MQGSEQEEGGPQGTGADVSGGGIRVATIDNYQGEENDIMILSLNRVNVLLSRAKHGMYLIGNKHTLMHDDRMWTRVIELLSSRGCVGDGIPIVCQKHPQDMRLCKQPQDFLQLARDGGCSRLCEALLDCGHVCPRSCHPGGHQGFQCRQPCSRRPRGCQFQHSCKKLCFQDCGKCSEVIKDVLLHCGHSNSIRCWQTANPTRQYCKEERLSNLCGHVCGAPCHAFYGSRCGEAKCEEECSLACAHSKCRKPCGVMCKPCMEPCDWACKHVKRCSLLCFAPCDRLPCNKRCDKNLGCGHPCPSVCGEPCEPYQSFCRLCDQTGDVGRLQVDLFTSSSLKDANLEADPLILFPCQQHVLQISSADAHMELHKVYSEDAEGNFVG</sequence>
<evidence type="ECO:0000313" key="9">
    <source>
        <dbReference type="EnsemblProtists" id="EKX53108"/>
    </source>
</evidence>
<evidence type="ECO:0000313" key="8">
    <source>
        <dbReference type="EMBL" id="EKX53108.1"/>
    </source>
</evidence>
<evidence type="ECO:0000256" key="5">
    <source>
        <dbReference type="ARBA" id="ARBA00022833"/>
    </source>
</evidence>
<comment type="subcellular location">
    <subcellularLocation>
        <location evidence="1">Plastid</location>
        <location evidence="1">Chloroplast</location>
    </subcellularLocation>
</comment>
<dbReference type="InterPro" id="IPR047187">
    <property type="entry name" value="SF1_C_Upf1"/>
</dbReference>